<dbReference type="InterPro" id="IPR036188">
    <property type="entry name" value="FAD/NAD-bd_sf"/>
</dbReference>
<evidence type="ECO:0000313" key="5">
    <source>
        <dbReference type="Proteomes" id="UP000503162"/>
    </source>
</evidence>
<dbReference type="GO" id="GO:0005829">
    <property type="term" value="C:cytosol"/>
    <property type="evidence" value="ECO:0007669"/>
    <property type="project" value="TreeGrafter"/>
</dbReference>
<dbReference type="GO" id="GO:0050660">
    <property type="term" value="F:flavin adenine dinucleotide binding"/>
    <property type="evidence" value="ECO:0007669"/>
    <property type="project" value="InterPro"/>
</dbReference>
<evidence type="ECO:0000256" key="1">
    <source>
        <dbReference type="ARBA" id="ARBA00022630"/>
    </source>
</evidence>
<dbReference type="InterPro" id="IPR050982">
    <property type="entry name" value="Auxin_biosynth/cation_transpt"/>
</dbReference>
<dbReference type="PRINTS" id="PR00469">
    <property type="entry name" value="PNDRDTASEII"/>
</dbReference>
<dbReference type="SUPFAM" id="SSF51905">
    <property type="entry name" value="FAD/NAD(P)-binding domain"/>
    <property type="match status" value="2"/>
</dbReference>
<keyword evidence="3" id="KW-0560">Oxidoreductase</keyword>
<keyword evidence="2" id="KW-0274">FAD</keyword>
<dbReference type="PANTHER" id="PTHR43539:SF78">
    <property type="entry name" value="FLAVIN-CONTAINING MONOOXYGENASE"/>
    <property type="match status" value="1"/>
</dbReference>
<reference evidence="4 5" key="1">
    <citation type="submission" date="2020-03" db="EMBL/GenBank/DDBJ databases">
        <title>Hydrogenophaga sp. nov. isolated from cyanobacterial mat.</title>
        <authorList>
            <person name="Thorat V."/>
            <person name="Kirdat K."/>
            <person name="Tiwarekar B."/>
            <person name="Costa E.D."/>
            <person name="Yadav A."/>
        </authorList>
    </citation>
    <scope>NUCLEOTIDE SEQUENCE [LARGE SCALE GENOMIC DNA]</scope>
    <source>
        <strain evidence="4 5">BA0156</strain>
    </source>
</reference>
<sequence length="382" mass="40900">MADTASTTHAPVIVIGAGPAGLAAAACLQQRGLRATVIEQAQAVGASWRNHYERLHLHTVKSHSALPGLPFPAEAPRYVPRQGVVDYLEAYAQHHGIVPVRGQTVVRITHEGGEWCAHLASGQVFAAPQLVLATGANREPLVPLLPGQHLFAGRVLHSRDYRNAQALRGRRVLVVGMGNTGAEIALDLAEQGVPVALSVRSPVNIVKRDVLGRPTQLSSIALARLPEPLGDALASLLRRLTVGDLSRWGLRTPRASPLRQLRREGKTPMIDIGTLARIRSGEIAVFPGIVALQRDRVRFLDGREQAFDTIVLATGYSAGLPVLFPQHTLPLDARGLPTVLHGEGALQGLHFVGFDIRQPGGLLRTIAMQAPRVAERIADAAA</sequence>
<evidence type="ECO:0000313" key="4">
    <source>
        <dbReference type="EMBL" id="QIM52989.1"/>
    </source>
</evidence>
<dbReference type="GO" id="GO:0004499">
    <property type="term" value="F:N,N-dimethylaniline monooxygenase activity"/>
    <property type="evidence" value="ECO:0007669"/>
    <property type="project" value="InterPro"/>
</dbReference>
<dbReference type="PRINTS" id="PR00368">
    <property type="entry name" value="FADPNR"/>
</dbReference>
<evidence type="ECO:0000256" key="2">
    <source>
        <dbReference type="ARBA" id="ARBA00022827"/>
    </source>
</evidence>
<proteinExistence type="predicted"/>
<keyword evidence="5" id="KW-1185">Reference proteome</keyword>
<dbReference type="Gene3D" id="3.50.50.60">
    <property type="entry name" value="FAD/NAD(P)-binding domain"/>
    <property type="match status" value="1"/>
</dbReference>
<dbReference type="InterPro" id="IPR000960">
    <property type="entry name" value="Flavin_mOase"/>
</dbReference>
<dbReference type="AlphaFoldDB" id="A0A6G8IIQ6"/>
<dbReference type="RefSeq" id="WP_166227615.1">
    <property type="nucleotide sequence ID" value="NZ_CP049989.1"/>
</dbReference>
<keyword evidence="1" id="KW-0285">Flavoprotein</keyword>
<dbReference type="KEGG" id="hcz:G9Q37_12980"/>
<dbReference type="Pfam" id="PF00743">
    <property type="entry name" value="FMO-like"/>
    <property type="match status" value="1"/>
</dbReference>
<protein>
    <submittedName>
        <fullName evidence="4">NAD(P)/FAD-dependent oxidoreductase</fullName>
    </submittedName>
</protein>
<gene>
    <name evidence="4" type="ORF">G9Q37_12980</name>
</gene>
<accession>A0A6G8IIQ6</accession>
<dbReference type="PIRSF" id="PIRSF000332">
    <property type="entry name" value="FMO"/>
    <property type="match status" value="1"/>
</dbReference>
<dbReference type="Proteomes" id="UP000503162">
    <property type="component" value="Chromosome"/>
</dbReference>
<organism evidence="4 5">
    <name type="scientific">Hydrogenophaga crocea</name>
    <dbReference type="NCBI Taxonomy" id="2716225"/>
    <lineage>
        <taxon>Bacteria</taxon>
        <taxon>Pseudomonadati</taxon>
        <taxon>Pseudomonadota</taxon>
        <taxon>Betaproteobacteria</taxon>
        <taxon>Burkholderiales</taxon>
        <taxon>Comamonadaceae</taxon>
        <taxon>Hydrogenophaga</taxon>
    </lineage>
</organism>
<name>A0A6G8IIQ6_9BURK</name>
<dbReference type="InterPro" id="IPR020946">
    <property type="entry name" value="Flavin_mOase-like"/>
</dbReference>
<dbReference type="PANTHER" id="PTHR43539">
    <property type="entry name" value="FLAVIN-BINDING MONOOXYGENASE-LIKE PROTEIN (AFU_ORTHOLOGUE AFUA_4G09220)"/>
    <property type="match status" value="1"/>
</dbReference>
<dbReference type="EMBL" id="CP049989">
    <property type="protein sequence ID" value="QIM52989.1"/>
    <property type="molecule type" value="Genomic_DNA"/>
</dbReference>
<evidence type="ECO:0000256" key="3">
    <source>
        <dbReference type="ARBA" id="ARBA00023002"/>
    </source>
</evidence>
<dbReference type="GO" id="GO:0050661">
    <property type="term" value="F:NADP binding"/>
    <property type="evidence" value="ECO:0007669"/>
    <property type="project" value="InterPro"/>
</dbReference>